<dbReference type="Proteomes" id="UP000824890">
    <property type="component" value="Unassembled WGS sequence"/>
</dbReference>
<keyword evidence="7" id="KW-1185">Reference proteome</keyword>
<evidence type="ECO:0000256" key="2">
    <source>
        <dbReference type="PROSITE-ProRule" id="PRU00176"/>
    </source>
</evidence>
<evidence type="ECO:0000256" key="3">
    <source>
        <dbReference type="SAM" id="MobiDB-lite"/>
    </source>
</evidence>
<evidence type="ECO:0000313" key="7">
    <source>
        <dbReference type="Proteomes" id="UP000824890"/>
    </source>
</evidence>
<dbReference type="CDD" id="cd21618">
    <property type="entry name" value="RRM_AtNSRA_like"/>
    <property type="match status" value="1"/>
</dbReference>
<dbReference type="InterPro" id="IPR012677">
    <property type="entry name" value="Nucleotide-bd_a/b_plait_sf"/>
</dbReference>
<reference evidence="6 7" key="1">
    <citation type="submission" date="2021-05" db="EMBL/GenBank/DDBJ databases">
        <title>Genome Assembly of Synthetic Allotetraploid Brassica napus Reveals Homoeologous Exchanges between Subgenomes.</title>
        <authorList>
            <person name="Davis J.T."/>
        </authorList>
    </citation>
    <scope>NUCLEOTIDE SEQUENCE [LARGE SCALE GENOMIC DNA]</scope>
    <source>
        <strain evidence="7">cv. Da-Ae</strain>
        <tissue evidence="6">Seedling</tissue>
    </source>
</reference>
<sequence length="665" mass="72511">TSMADGYWNQQQRHQQHGGPPKRRRSDFEAPPSAGHEMHGGGGGGYFPRDEDIDTRTIGSAYDRYLQSVQTSSMPMGDPGPPRNGVAMDEFMMRRGGGVHGLNGRDMGFDPLDSVDRRNREPLPLPPDASNTLYVEGLPSNCSRREVARYREVRLVTKDSKHRNGDPVVLCFVDFTNPACAATALTTLQGYRMDENDPDSKFLRLQFSRKPSSRPGQRGRSCLVGRFCLLCRPSSSLPATEIEASFLLSFVDAGSDLARRRRLCPYPLMPQFKSASLSIAAAVPFISAATAVPFVSDATVALFVSTIIATVSNCLGSSVLLKSTVSYAVRLSGDFRKAMSSGSSAPRISCRCSSVLRVPWCCGSYSWCVRSVTQGSVFVDPRRKPPPLPSKPFPFHFSTGAAKTCAIDETRHCGEVLKLSPTCPARCADCSGSPPDASPFSIVGRLDTAGDFPQPHTTVRWLVFGLLMITFWARLTMITADIISSRLSSGKHSSEMDMVSLILAKAQGISGGFIGPFELCIMIYLLVMKNFPLDSSGTSWLLVLPSSHKEWISYLLSMKGYTFSVLLLSSGFSFSTGLSSCVAVSTGPEEATEITFGFLVGESWLSTSHYVTIFQLVVKVLSTHSSFVSNSLSTFYESLSHLAYVVYLFNQRGCLIPSSYCTRAS</sequence>
<feature type="compositionally biased region" description="Basic residues" evidence="3">
    <location>
        <begin position="14"/>
        <end position="25"/>
    </location>
</feature>
<keyword evidence="1 2" id="KW-0694">RNA-binding</keyword>
<evidence type="ECO:0000256" key="1">
    <source>
        <dbReference type="ARBA" id="ARBA00022884"/>
    </source>
</evidence>
<feature type="transmembrane region" description="Helical" evidence="4">
    <location>
        <begin position="501"/>
        <end position="527"/>
    </location>
</feature>
<dbReference type="PROSITE" id="PS50102">
    <property type="entry name" value="RRM"/>
    <property type="match status" value="1"/>
</dbReference>
<protein>
    <recommendedName>
        <fullName evidence="5">RRM domain-containing protein</fullName>
    </recommendedName>
</protein>
<dbReference type="PANTHER" id="PTHR10501">
    <property type="entry name" value="U1 SMALL NUCLEAR RIBONUCLEOPROTEIN A/U2 SMALL NUCLEAR RIBONUCLEOPROTEIN B"/>
    <property type="match status" value="1"/>
</dbReference>
<accession>A0ABQ7Z7G6</accession>
<feature type="transmembrane region" description="Helical" evidence="4">
    <location>
        <begin position="461"/>
        <end position="480"/>
    </location>
</feature>
<evidence type="ECO:0000256" key="4">
    <source>
        <dbReference type="SAM" id="Phobius"/>
    </source>
</evidence>
<evidence type="ECO:0000259" key="5">
    <source>
        <dbReference type="PROSITE" id="PS50102"/>
    </source>
</evidence>
<dbReference type="InterPro" id="IPR035979">
    <property type="entry name" value="RBD_domain_sf"/>
</dbReference>
<keyword evidence="4" id="KW-1133">Transmembrane helix</keyword>
<dbReference type="InterPro" id="IPR000504">
    <property type="entry name" value="RRM_dom"/>
</dbReference>
<feature type="domain" description="RRM" evidence="5">
    <location>
        <begin position="131"/>
        <end position="210"/>
    </location>
</feature>
<comment type="caution">
    <text evidence="6">The sequence shown here is derived from an EMBL/GenBank/DDBJ whole genome shotgun (WGS) entry which is preliminary data.</text>
</comment>
<keyword evidence="4" id="KW-0472">Membrane</keyword>
<gene>
    <name evidence="6" type="ORF">HID58_073435</name>
</gene>
<feature type="region of interest" description="Disordered" evidence="3">
    <location>
        <begin position="1"/>
        <end position="53"/>
    </location>
</feature>
<keyword evidence="4" id="KW-0812">Transmembrane</keyword>
<dbReference type="Gene3D" id="3.30.70.330">
    <property type="match status" value="1"/>
</dbReference>
<feature type="non-terminal residue" evidence="6">
    <location>
        <position position="1"/>
    </location>
</feature>
<proteinExistence type="predicted"/>
<dbReference type="EMBL" id="JAGKQM010000016">
    <property type="protein sequence ID" value="KAH0876073.1"/>
    <property type="molecule type" value="Genomic_DNA"/>
</dbReference>
<dbReference type="SUPFAM" id="SSF54928">
    <property type="entry name" value="RNA-binding domain, RBD"/>
    <property type="match status" value="1"/>
</dbReference>
<name>A0ABQ7Z7G6_BRANA</name>
<evidence type="ECO:0000313" key="6">
    <source>
        <dbReference type="EMBL" id="KAH0876073.1"/>
    </source>
</evidence>
<organism evidence="6 7">
    <name type="scientific">Brassica napus</name>
    <name type="common">Rape</name>
    <dbReference type="NCBI Taxonomy" id="3708"/>
    <lineage>
        <taxon>Eukaryota</taxon>
        <taxon>Viridiplantae</taxon>
        <taxon>Streptophyta</taxon>
        <taxon>Embryophyta</taxon>
        <taxon>Tracheophyta</taxon>
        <taxon>Spermatophyta</taxon>
        <taxon>Magnoliopsida</taxon>
        <taxon>eudicotyledons</taxon>
        <taxon>Gunneridae</taxon>
        <taxon>Pentapetalae</taxon>
        <taxon>rosids</taxon>
        <taxon>malvids</taxon>
        <taxon>Brassicales</taxon>
        <taxon>Brassicaceae</taxon>
        <taxon>Brassiceae</taxon>
        <taxon>Brassica</taxon>
    </lineage>
</organism>